<evidence type="ECO:0000256" key="2">
    <source>
        <dbReference type="ARBA" id="ARBA00023015"/>
    </source>
</evidence>
<dbReference type="Pfam" id="PF03466">
    <property type="entry name" value="LysR_substrate"/>
    <property type="match status" value="1"/>
</dbReference>
<dbReference type="PRINTS" id="PR00039">
    <property type="entry name" value="HTHLYSR"/>
</dbReference>
<keyword evidence="6" id="KW-1185">Reference proteome</keyword>
<dbReference type="RefSeq" id="WP_075659917.1">
    <property type="nucleotide sequence ID" value="NZ_JABDSR010000007.1"/>
</dbReference>
<name>A0A1U7M126_9FIRM</name>
<protein>
    <submittedName>
        <fullName evidence="5">Uncharacterized protein</fullName>
    </submittedName>
</protein>
<dbReference type="EMBL" id="MJIH01000001">
    <property type="protein sequence ID" value="OLR65277.1"/>
    <property type="molecule type" value="Genomic_DNA"/>
</dbReference>
<dbReference type="GO" id="GO:0003700">
    <property type="term" value="F:DNA-binding transcription factor activity"/>
    <property type="evidence" value="ECO:0007669"/>
    <property type="project" value="InterPro"/>
</dbReference>
<dbReference type="PANTHER" id="PTHR30126:SF96">
    <property type="entry name" value="TRANSCRIPTIONAL REGULATORY PROTEIN, LYSR FAMILY"/>
    <property type="match status" value="1"/>
</dbReference>
<proteinExistence type="inferred from homology"/>
<gene>
    <name evidence="5" type="ORF">BIV18_07005</name>
</gene>
<organism evidence="5 6">
    <name type="scientific">Peptoniphilus porci</name>
    <dbReference type="NCBI Taxonomy" id="2652280"/>
    <lineage>
        <taxon>Bacteria</taxon>
        <taxon>Bacillati</taxon>
        <taxon>Bacillota</taxon>
        <taxon>Tissierellia</taxon>
        <taxon>Tissierellales</taxon>
        <taxon>Peptoniphilaceae</taxon>
        <taxon>Peptoniphilus</taxon>
    </lineage>
</organism>
<evidence type="ECO:0000256" key="4">
    <source>
        <dbReference type="ARBA" id="ARBA00023163"/>
    </source>
</evidence>
<dbReference type="InterPro" id="IPR000847">
    <property type="entry name" value="LysR_HTH_N"/>
</dbReference>
<evidence type="ECO:0000256" key="1">
    <source>
        <dbReference type="ARBA" id="ARBA00009437"/>
    </source>
</evidence>
<dbReference type="PROSITE" id="PS50931">
    <property type="entry name" value="HTH_LYSR"/>
    <property type="match status" value="1"/>
</dbReference>
<dbReference type="Gene3D" id="1.10.10.10">
    <property type="entry name" value="Winged helix-like DNA-binding domain superfamily/Winged helix DNA-binding domain"/>
    <property type="match status" value="1"/>
</dbReference>
<dbReference type="CDD" id="cd05466">
    <property type="entry name" value="PBP2_LTTR_substrate"/>
    <property type="match status" value="1"/>
</dbReference>
<dbReference type="AlphaFoldDB" id="A0A1U7M126"/>
<keyword evidence="4" id="KW-0804">Transcription</keyword>
<dbReference type="Pfam" id="PF00126">
    <property type="entry name" value="HTH_1"/>
    <property type="match status" value="1"/>
</dbReference>
<dbReference type="InterPro" id="IPR005119">
    <property type="entry name" value="LysR_subst-bd"/>
</dbReference>
<dbReference type="SUPFAM" id="SSF53850">
    <property type="entry name" value="Periplasmic binding protein-like II"/>
    <property type="match status" value="1"/>
</dbReference>
<sequence length="311" mass="36204">MEVENKYILKIYEEKSFSRAAQKLFITQPALSIAVKKIESNLGAPIFNRGKYPIEPTEVGIVYIKGLESILEIEKNTLTKINDIKNLEVGSIVIGATNYMNNFVLAPILKIFMEKYPFIKVSLIENSSPKSLELLNENKIDLSFNCGDLELNTYDLNPVFDDEVLLCLPNKNVNKSLLKYRLTKKDIMDKNYSQKRVKLSDFENLKYILLNPYNNLYERSTEMLKTNKSNYEILMYVDQLSTAHSLCKNEIGATFIGSYMLPIEYSENVSYFSLDYNNSHRKFYSVRKKQVYESYAVKNFIRIMQNFYNLK</sequence>
<accession>A0A1U7M126</accession>
<dbReference type="SUPFAM" id="SSF46785">
    <property type="entry name" value="Winged helix' DNA-binding domain"/>
    <property type="match status" value="1"/>
</dbReference>
<dbReference type="STRING" id="1465756.BIV18_07005"/>
<keyword evidence="3" id="KW-0238">DNA-binding</keyword>
<evidence type="ECO:0000256" key="3">
    <source>
        <dbReference type="ARBA" id="ARBA00023125"/>
    </source>
</evidence>
<dbReference type="InterPro" id="IPR036390">
    <property type="entry name" value="WH_DNA-bd_sf"/>
</dbReference>
<evidence type="ECO:0000313" key="6">
    <source>
        <dbReference type="Proteomes" id="UP000187166"/>
    </source>
</evidence>
<evidence type="ECO:0000313" key="5">
    <source>
        <dbReference type="EMBL" id="OLR65277.1"/>
    </source>
</evidence>
<comment type="similarity">
    <text evidence="1">Belongs to the LysR transcriptional regulatory family.</text>
</comment>
<dbReference type="Gene3D" id="3.40.190.290">
    <property type="match status" value="1"/>
</dbReference>
<comment type="caution">
    <text evidence="5">The sequence shown here is derived from an EMBL/GenBank/DDBJ whole genome shotgun (WGS) entry which is preliminary data.</text>
</comment>
<reference evidence="5 6" key="1">
    <citation type="journal article" date="2016" name="Appl. Environ. Microbiol.">
        <title>Function and Phylogeny of Bacterial Butyryl Coenzyme A:Acetate Transferases and Their Diversity in the Proximal Colon of Swine.</title>
        <authorList>
            <person name="Trachsel J."/>
            <person name="Bayles D.O."/>
            <person name="Looft T."/>
            <person name="Levine U.Y."/>
            <person name="Allen H.K."/>
        </authorList>
    </citation>
    <scope>NUCLEOTIDE SEQUENCE [LARGE SCALE GENOMIC DNA]</scope>
    <source>
        <strain evidence="5 6">35-6-1</strain>
    </source>
</reference>
<dbReference type="Proteomes" id="UP000187166">
    <property type="component" value="Unassembled WGS sequence"/>
</dbReference>
<dbReference type="PANTHER" id="PTHR30126">
    <property type="entry name" value="HTH-TYPE TRANSCRIPTIONAL REGULATOR"/>
    <property type="match status" value="1"/>
</dbReference>
<keyword evidence="2" id="KW-0805">Transcription regulation</keyword>
<dbReference type="GO" id="GO:0003677">
    <property type="term" value="F:DNA binding"/>
    <property type="evidence" value="ECO:0007669"/>
    <property type="project" value="UniProtKB-KW"/>
</dbReference>
<accession>A0A848RMD8</accession>
<dbReference type="InterPro" id="IPR036388">
    <property type="entry name" value="WH-like_DNA-bd_sf"/>
</dbReference>